<dbReference type="GO" id="GO:0005524">
    <property type="term" value="F:ATP binding"/>
    <property type="evidence" value="ECO:0007669"/>
    <property type="project" value="UniProtKB-KW"/>
</dbReference>
<keyword evidence="10" id="KW-0862">Zinc</keyword>
<comment type="similarity">
    <text evidence="5">In the N-terminal section; belongs to the AAA ATPase family.</text>
</comment>
<dbReference type="InterPro" id="IPR037219">
    <property type="entry name" value="Peptidase_M41-like"/>
</dbReference>
<dbReference type="FunFam" id="1.10.8.60:FF:000001">
    <property type="entry name" value="ATP-dependent zinc metalloprotease FtsH"/>
    <property type="match status" value="1"/>
</dbReference>
<evidence type="ECO:0000256" key="14">
    <source>
        <dbReference type="ARBA" id="ARBA00023136"/>
    </source>
</evidence>
<comment type="caution">
    <text evidence="16">The sequence shown here is derived from an EMBL/GenBank/DDBJ whole genome shotgun (WGS) entry which is preliminary data.</text>
</comment>
<evidence type="ECO:0000256" key="13">
    <source>
        <dbReference type="ARBA" id="ARBA00023128"/>
    </source>
</evidence>
<dbReference type="InterPro" id="IPR003593">
    <property type="entry name" value="AAA+_ATPase"/>
</dbReference>
<dbReference type="PANTHER" id="PTHR23076">
    <property type="entry name" value="METALLOPROTEASE M41 FTSH"/>
    <property type="match status" value="1"/>
</dbReference>
<evidence type="ECO:0000259" key="15">
    <source>
        <dbReference type="SMART" id="SM00382"/>
    </source>
</evidence>
<keyword evidence="8" id="KW-0547">Nucleotide-binding</keyword>
<dbReference type="GO" id="GO:0141164">
    <property type="term" value="P:mitochondrial protein quality control"/>
    <property type="evidence" value="ECO:0007669"/>
    <property type="project" value="UniProtKB-ARBA"/>
</dbReference>
<evidence type="ECO:0000256" key="5">
    <source>
        <dbReference type="ARBA" id="ARBA00010550"/>
    </source>
</evidence>
<evidence type="ECO:0000256" key="12">
    <source>
        <dbReference type="ARBA" id="ARBA00023049"/>
    </source>
</evidence>
<dbReference type="GO" id="GO:0016887">
    <property type="term" value="F:ATP hydrolysis activity"/>
    <property type="evidence" value="ECO:0007669"/>
    <property type="project" value="InterPro"/>
</dbReference>
<dbReference type="GO" id="GO:0046872">
    <property type="term" value="F:metal ion binding"/>
    <property type="evidence" value="ECO:0007669"/>
    <property type="project" value="UniProtKB-KW"/>
</dbReference>
<dbReference type="InterPro" id="IPR005936">
    <property type="entry name" value="FtsH"/>
</dbReference>
<keyword evidence="12" id="KW-0482">Metalloprotease</keyword>
<dbReference type="SMART" id="SM00382">
    <property type="entry name" value="AAA"/>
    <property type="match status" value="1"/>
</dbReference>
<feature type="domain" description="AAA+ ATPase" evidence="15">
    <location>
        <begin position="242"/>
        <end position="378"/>
    </location>
</feature>
<comment type="subcellular location">
    <subcellularLocation>
        <location evidence="3">Membrane</location>
    </subcellularLocation>
    <subcellularLocation>
        <location evidence="2">Mitochondrion</location>
    </subcellularLocation>
</comment>
<keyword evidence="6" id="KW-0645">Protease</keyword>
<evidence type="ECO:0000256" key="11">
    <source>
        <dbReference type="ARBA" id="ARBA00022840"/>
    </source>
</evidence>
<dbReference type="HAMAP" id="MF_01458">
    <property type="entry name" value="FtsH"/>
    <property type="match status" value="1"/>
</dbReference>
<dbReference type="CDD" id="cd19501">
    <property type="entry name" value="RecA-like_FtsH"/>
    <property type="match status" value="1"/>
</dbReference>
<dbReference type="Pfam" id="PF00004">
    <property type="entry name" value="AAA"/>
    <property type="match status" value="1"/>
</dbReference>
<dbReference type="AlphaFoldDB" id="A0AAD5TYG4"/>
<dbReference type="FunFam" id="3.40.50.300:FF:000175">
    <property type="entry name" value="ATP-dependent zinc metalloprotease FTSH 4"/>
    <property type="match status" value="1"/>
</dbReference>
<evidence type="ECO:0000313" key="16">
    <source>
        <dbReference type="EMBL" id="KAJ3203664.1"/>
    </source>
</evidence>
<dbReference type="InterPro" id="IPR000642">
    <property type="entry name" value="Peptidase_M41"/>
</dbReference>
<gene>
    <name evidence="16" type="ORF">HK099_001412</name>
</gene>
<dbReference type="Proteomes" id="UP001211065">
    <property type="component" value="Unassembled WGS sequence"/>
</dbReference>
<proteinExistence type="inferred from homology"/>
<dbReference type="InterPro" id="IPR027417">
    <property type="entry name" value="P-loop_NTPase"/>
</dbReference>
<dbReference type="EMBL" id="JADGJW010001397">
    <property type="protein sequence ID" value="KAJ3203664.1"/>
    <property type="molecule type" value="Genomic_DNA"/>
</dbReference>
<keyword evidence="7" id="KW-0479">Metal-binding</keyword>
<comment type="similarity">
    <text evidence="4">In the C-terminal section; belongs to the peptidase M41 family.</text>
</comment>
<feature type="non-terminal residue" evidence="16">
    <location>
        <position position="638"/>
    </location>
</feature>
<name>A0AAD5TYG4_9FUNG</name>
<dbReference type="GO" id="GO:0004222">
    <property type="term" value="F:metalloendopeptidase activity"/>
    <property type="evidence" value="ECO:0007669"/>
    <property type="project" value="InterPro"/>
</dbReference>
<evidence type="ECO:0000256" key="9">
    <source>
        <dbReference type="ARBA" id="ARBA00022801"/>
    </source>
</evidence>
<dbReference type="GO" id="GO:0007005">
    <property type="term" value="P:mitochondrion organization"/>
    <property type="evidence" value="ECO:0007669"/>
    <property type="project" value="TreeGrafter"/>
</dbReference>
<feature type="non-terminal residue" evidence="16">
    <location>
        <position position="1"/>
    </location>
</feature>
<evidence type="ECO:0000256" key="8">
    <source>
        <dbReference type="ARBA" id="ARBA00022741"/>
    </source>
</evidence>
<dbReference type="Gene3D" id="3.40.50.300">
    <property type="entry name" value="P-loop containing nucleotide triphosphate hydrolases"/>
    <property type="match status" value="1"/>
</dbReference>
<evidence type="ECO:0000256" key="6">
    <source>
        <dbReference type="ARBA" id="ARBA00022670"/>
    </source>
</evidence>
<keyword evidence="17" id="KW-1185">Reference proteome</keyword>
<evidence type="ECO:0000256" key="10">
    <source>
        <dbReference type="ARBA" id="ARBA00022833"/>
    </source>
</evidence>
<keyword evidence="9" id="KW-0378">Hydrolase</keyword>
<dbReference type="FunFam" id="1.20.58.760:FF:000002">
    <property type="entry name" value="ATP-dependent zinc metalloprotease FtsH"/>
    <property type="match status" value="1"/>
</dbReference>
<dbReference type="NCBIfam" id="TIGR01241">
    <property type="entry name" value="FtsH_fam"/>
    <property type="match status" value="1"/>
</dbReference>
<evidence type="ECO:0000256" key="2">
    <source>
        <dbReference type="ARBA" id="ARBA00004173"/>
    </source>
</evidence>
<dbReference type="GO" id="GO:0004176">
    <property type="term" value="F:ATP-dependent peptidase activity"/>
    <property type="evidence" value="ECO:0007669"/>
    <property type="project" value="InterPro"/>
</dbReference>
<dbReference type="InterPro" id="IPR041569">
    <property type="entry name" value="AAA_lid_3"/>
</dbReference>
<reference evidence="16" key="1">
    <citation type="submission" date="2020-05" db="EMBL/GenBank/DDBJ databases">
        <title>Phylogenomic resolution of chytrid fungi.</title>
        <authorList>
            <person name="Stajich J.E."/>
            <person name="Amses K."/>
            <person name="Simmons R."/>
            <person name="Seto K."/>
            <person name="Myers J."/>
            <person name="Bonds A."/>
            <person name="Quandt C.A."/>
            <person name="Barry K."/>
            <person name="Liu P."/>
            <person name="Grigoriev I."/>
            <person name="Longcore J.E."/>
            <person name="James T.Y."/>
        </authorList>
    </citation>
    <scope>NUCLEOTIDE SEQUENCE</scope>
    <source>
        <strain evidence="16">JEL0476</strain>
    </source>
</reference>
<keyword evidence="14" id="KW-0472">Membrane</keyword>
<comment type="cofactor">
    <cofactor evidence="1">
        <name>Zn(2+)</name>
        <dbReference type="ChEBI" id="CHEBI:29105"/>
    </cofactor>
</comment>
<evidence type="ECO:0000256" key="4">
    <source>
        <dbReference type="ARBA" id="ARBA00010044"/>
    </source>
</evidence>
<protein>
    <recommendedName>
        <fullName evidence="15">AAA+ ATPase domain-containing protein</fullName>
    </recommendedName>
</protein>
<keyword evidence="13" id="KW-0496">Mitochondrion</keyword>
<dbReference type="InterPro" id="IPR003959">
    <property type="entry name" value="ATPase_AAA_core"/>
</dbReference>
<evidence type="ECO:0000256" key="7">
    <source>
        <dbReference type="ARBA" id="ARBA00022723"/>
    </source>
</evidence>
<organism evidence="16 17">
    <name type="scientific">Clydaea vesicula</name>
    <dbReference type="NCBI Taxonomy" id="447962"/>
    <lineage>
        <taxon>Eukaryota</taxon>
        <taxon>Fungi</taxon>
        <taxon>Fungi incertae sedis</taxon>
        <taxon>Chytridiomycota</taxon>
        <taxon>Chytridiomycota incertae sedis</taxon>
        <taxon>Chytridiomycetes</taxon>
        <taxon>Lobulomycetales</taxon>
        <taxon>Lobulomycetaceae</taxon>
        <taxon>Clydaea</taxon>
    </lineage>
</organism>
<dbReference type="Gene3D" id="1.10.8.60">
    <property type="match status" value="1"/>
</dbReference>
<evidence type="ECO:0000313" key="17">
    <source>
        <dbReference type="Proteomes" id="UP001211065"/>
    </source>
</evidence>
<keyword evidence="11" id="KW-0067">ATP-binding</keyword>
<dbReference type="SUPFAM" id="SSF140990">
    <property type="entry name" value="FtsH protease domain-like"/>
    <property type="match status" value="1"/>
</dbReference>
<evidence type="ECO:0000256" key="1">
    <source>
        <dbReference type="ARBA" id="ARBA00001947"/>
    </source>
</evidence>
<dbReference type="Pfam" id="PF01434">
    <property type="entry name" value="Peptidase_M41"/>
    <property type="match status" value="1"/>
</dbReference>
<dbReference type="GO" id="GO:0005743">
    <property type="term" value="C:mitochondrial inner membrane"/>
    <property type="evidence" value="ECO:0007669"/>
    <property type="project" value="TreeGrafter"/>
</dbReference>
<evidence type="ECO:0000256" key="3">
    <source>
        <dbReference type="ARBA" id="ARBA00004370"/>
    </source>
</evidence>
<accession>A0AAD5TYG4</accession>
<dbReference type="PANTHER" id="PTHR23076:SF97">
    <property type="entry name" value="ATP-DEPENDENT ZINC METALLOPROTEASE YME1L1"/>
    <property type="match status" value="1"/>
</dbReference>
<dbReference type="Gene3D" id="1.20.58.760">
    <property type="entry name" value="Peptidase M41"/>
    <property type="match status" value="1"/>
</dbReference>
<dbReference type="SUPFAM" id="SSF52540">
    <property type="entry name" value="P-loop containing nucleoside triphosphate hydrolases"/>
    <property type="match status" value="1"/>
</dbReference>
<dbReference type="Pfam" id="PF17862">
    <property type="entry name" value="AAA_lid_3"/>
    <property type="match status" value="1"/>
</dbReference>
<sequence>GLSINKHNPKKQAELYTELLKSGNYQELIYRYETQPQLGDEYNRDEIAVKRLQHDEDLVKLYIQALFNEGESDRIATTISKLISEKKEYNFKPFSSDSGKLVKSAGTLYNLTTEKPQLATKLLLSKKGQQFQQQTTINDDQYQEKEPLQVQITEAWSWSKILRKFGTQTLVALIVVTGLSVLLEQQGVVKTGLSGGDVEPNTTLQTIKFKDVEGVDEAKNELEEVVEFLKEPKKFMAVGGKLPKGILLYGPPGTGKTHLARAIAGEAGVPFFQMSGSEFDEMYVGVGARRVRDLFAAARKKAPCIVFVDEIDAVGSKRSPRDQSYLRQTLNQLLVELDGFSASDGVVFIAATNQAEALDKALVRPGRLDRRVPVPLPDVRGRAKILNVHSKGITIGKDIDMNTIARGTPGFSGADLANLINHAAIKASREGSKFVRHKDMEWAKDKIIMGAERKSAVITEASKRMTAYHEGGHALVGLFTEGATPLHKVTVMPRGNALGVTIHLPKMDVNSITKKELLATLDVCMGGKVAEELVYGEDEVTSGIVNDLQQASSIAKSMVCRYGMGEKTGLVSYTDEAFDKISDTQRSLLDEEIKNILEHANQRAMKLLKSKRTELDRLALALIEYETLSAEDVELVIK</sequence>